<protein>
    <recommendedName>
        <fullName evidence="2">Fungal lipase-type domain-containing protein</fullName>
    </recommendedName>
</protein>
<dbReference type="PANTHER" id="PTHR46023">
    <property type="entry name" value="LIPASE CLASS 3 PROTEIN-LIKE"/>
    <property type="match status" value="1"/>
</dbReference>
<feature type="compositionally biased region" description="Acidic residues" evidence="1">
    <location>
        <begin position="982"/>
        <end position="1016"/>
    </location>
</feature>
<feature type="region of interest" description="Disordered" evidence="1">
    <location>
        <begin position="556"/>
        <end position="593"/>
    </location>
</feature>
<evidence type="ECO:0000259" key="2">
    <source>
        <dbReference type="Pfam" id="PF01764"/>
    </source>
</evidence>
<feature type="region of interest" description="Disordered" evidence="1">
    <location>
        <begin position="947"/>
        <end position="1045"/>
    </location>
</feature>
<feature type="compositionally biased region" description="Gly residues" evidence="1">
    <location>
        <begin position="1017"/>
        <end position="1039"/>
    </location>
</feature>
<name>A0A8J4F5U6_9CHLO</name>
<sequence length="1383" mass="141492">MSTGVVAASAAAVAMYWYLFKQKGIRDDAMEAVESVEASRNADHAPSNWGEALYHVKEVLRYMYNETLGRWHTIDLFVGLAYLSHRETIEYPAADIVAKGTPLGLDCSIPEQIKLMLELQEARRYMLYCKGLKLRREEMQSRFWKEHLGADTLTIVKQQPTAGVLRPAYVVINDHALRCVVLCIRGTHSMKDLFTTLAGAAKPHHVVDPDSGRLVLGYSHLGMLAAARWLARQATPVLRMALEASPGYQLRIVGHSMGGGTAALLSMMYRGGLLGTPSTAGHIVDHTHIHSPRPSQSSVNTATSTASRAAGAGPSITTTATVAAATAASSSSADALATDPDPFLTARCVAIACPSVVTLELAAACREYVTSIINGTDIVPTFCAASVDKLREDVTQSSWFSEFSRDMRSGVIRALQGGVRGVGTATQWTSRNILQPAVVPFSVTCRACYTTTTTRKVRRRATSAVGQSTGTVAVAAAGGGAAFNSNSGSMISSAPTAPNFAQLSMAEQHEQLLLAAGAGGGAAAAAAATAAVAALEGSSHNGSPACTAHHSTLANMQETWGPPGLGPGPARPPGTQSMASVGRQRAGGGTSGVDQRAMAEAVQSCIYAVNSAVSAHHHHNHQQQGSSTASEPALAEALGLLESLPSELELGTAATAGVGDRVGGPEFGHVGSTAIAHNHLQHRHPVVYRRSLEALDATDPWRRPVANAGAGGNGGAGPSSTQAADSLFAGPTTAPLGAGGVSTAMVYGNSLRRRFWPWGQSQQQEGCSGGSYADGNAVPAATATSAAGLAAAGGAGGVGMCLPITSVGMGFGGAGNGTGIGSVSVSGSYNTLCEQESSSGGGGCGGAGSIVPPRMDAPDSPGKAKAAAAPLGGVVGAGMAASTRAISDWLWRGMLFTTCTAPRRAMPAGPAALGSAASGPGAARGVGSAGRAAAATARASESGALLMDVGDGFDDESDPEERGGARERRRRSTVEQRGSSAEGEEDGEDDDAFGSEGESDGEEAGDSSDEDEDEDGGIGVSGGGRVGDGGSGGGGGGTQSAGAAAGSEQQLQAGITAVVAAVTNQATREAVEGPTALLRDENTLAAEDVLREVREADEAASEAASGAGSTTNSLSRRRHGEETLRRREPRRGHVGSDGGGGGVADNDDVMVKPSIRRVRDTKGSEGAGVATTTASGTADPRVIGREASEGTLGRGLEEDEMPLSPGGSTINSPISGGPPERSGMSASEYEVRLYKRRLYPAGRILHLVPGRAILGQQPATAAAVQGTGTGGSAGRSAGSSTGAAACTNPIGATAASVSAAQSPHVLYEVRDPQAYSRVRLCRTMVSDHLIPAYLTALDSVLSQMELQQQRAAMDAWERELGLGGVQEQELQRQQQQHKQEERQ</sequence>
<organism evidence="3 4">
    <name type="scientific">Volvox africanus</name>
    <dbReference type="NCBI Taxonomy" id="51714"/>
    <lineage>
        <taxon>Eukaryota</taxon>
        <taxon>Viridiplantae</taxon>
        <taxon>Chlorophyta</taxon>
        <taxon>core chlorophytes</taxon>
        <taxon>Chlorophyceae</taxon>
        <taxon>CS clade</taxon>
        <taxon>Chlamydomonadales</taxon>
        <taxon>Volvocaceae</taxon>
        <taxon>Volvox</taxon>
    </lineage>
</organism>
<dbReference type="InterPro" id="IPR029058">
    <property type="entry name" value="AB_hydrolase_fold"/>
</dbReference>
<feature type="region of interest" description="Disordered" evidence="1">
    <location>
        <begin position="837"/>
        <end position="864"/>
    </location>
</feature>
<feature type="region of interest" description="Disordered" evidence="1">
    <location>
        <begin position="1095"/>
        <end position="1224"/>
    </location>
</feature>
<dbReference type="Pfam" id="PF01764">
    <property type="entry name" value="Lipase_3"/>
    <property type="match status" value="1"/>
</dbReference>
<evidence type="ECO:0000313" key="4">
    <source>
        <dbReference type="Proteomes" id="UP000747399"/>
    </source>
</evidence>
<dbReference type="InterPro" id="IPR002921">
    <property type="entry name" value="Fungal_lipase-type"/>
</dbReference>
<dbReference type="Gene3D" id="3.40.50.1820">
    <property type="entry name" value="alpha/beta hydrolase"/>
    <property type="match status" value="1"/>
</dbReference>
<proteinExistence type="predicted"/>
<feature type="compositionally biased region" description="Gly residues" evidence="1">
    <location>
        <begin position="839"/>
        <end position="848"/>
    </location>
</feature>
<dbReference type="PANTHER" id="PTHR46023:SF6">
    <property type="entry name" value="LIPASE CLASS 3 FAMILY PROTEIN"/>
    <property type="match status" value="1"/>
</dbReference>
<feature type="domain" description="Fungal lipase-type" evidence="2">
    <location>
        <begin position="181"/>
        <end position="270"/>
    </location>
</feature>
<reference evidence="3" key="1">
    <citation type="journal article" date="2021" name="Proc. Natl. Acad. Sci. U.S.A.">
        <title>Three genomes in the algal genus Volvox reveal the fate of a haploid sex-determining region after a transition to homothallism.</title>
        <authorList>
            <person name="Yamamoto K."/>
            <person name="Hamaji T."/>
            <person name="Kawai-Toyooka H."/>
            <person name="Matsuzaki R."/>
            <person name="Takahashi F."/>
            <person name="Nishimura Y."/>
            <person name="Kawachi M."/>
            <person name="Noguchi H."/>
            <person name="Minakuchi Y."/>
            <person name="Umen J.G."/>
            <person name="Toyoda A."/>
            <person name="Nozaki H."/>
        </authorList>
    </citation>
    <scope>NUCLEOTIDE SEQUENCE</scope>
    <source>
        <strain evidence="3">NIES-3780</strain>
    </source>
</reference>
<feature type="compositionally biased region" description="Low complexity" evidence="1">
    <location>
        <begin position="295"/>
        <end position="312"/>
    </location>
</feature>
<feature type="compositionally biased region" description="Low complexity" evidence="1">
    <location>
        <begin position="908"/>
        <end position="921"/>
    </location>
</feature>
<gene>
    <name evidence="3" type="ORF">Vafri_13716</name>
</gene>
<dbReference type="CDD" id="cd00519">
    <property type="entry name" value="Lipase_3"/>
    <property type="match status" value="1"/>
</dbReference>
<evidence type="ECO:0000313" key="3">
    <source>
        <dbReference type="EMBL" id="GIL58722.1"/>
    </source>
</evidence>
<keyword evidence="4" id="KW-1185">Reference proteome</keyword>
<evidence type="ECO:0000256" key="1">
    <source>
        <dbReference type="SAM" id="MobiDB-lite"/>
    </source>
</evidence>
<dbReference type="Proteomes" id="UP000747399">
    <property type="component" value="Unassembled WGS sequence"/>
</dbReference>
<feature type="region of interest" description="Disordered" evidence="1">
    <location>
        <begin position="908"/>
        <end position="927"/>
    </location>
</feature>
<dbReference type="EMBL" id="BNCO01000032">
    <property type="protein sequence ID" value="GIL58722.1"/>
    <property type="molecule type" value="Genomic_DNA"/>
</dbReference>
<comment type="caution">
    <text evidence="3">The sequence shown here is derived from an EMBL/GenBank/DDBJ whole genome shotgun (WGS) entry which is preliminary data.</text>
</comment>
<feature type="compositionally biased region" description="Low complexity" evidence="1">
    <location>
        <begin position="1167"/>
        <end position="1178"/>
    </location>
</feature>
<dbReference type="GO" id="GO:0006629">
    <property type="term" value="P:lipid metabolic process"/>
    <property type="evidence" value="ECO:0007669"/>
    <property type="project" value="InterPro"/>
</dbReference>
<feature type="region of interest" description="Disordered" evidence="1">
    <location>
        <begin position="286"/>
        <end position="312"/>
    </location>
</feature>
<accession>A0A8J4F5U6</accession>
<dbReference type="SUPFAM" id="SSF53474">
    <property type="entry name" value="alpha/beta-Hydrolases"/>
    <property type="match status" value="1"/>
</dbReference>